<name>I7GH37_MACFA</name>
<keyword evidence="1" id="KW-0472">Membrane</keyword>
<keyword evidence="1" id="KW-0812">Transmembrane</keyword>
<organism evidence="1">
    <name type="scientific">Macaca fascicularis</name>
    <name type="common">Crab-eating macaque</name>
    <name type="synonym">Cynomolgus monkey</name>
    <dbReference type="NCBI Taxonomy" id="9541"/>
    <lineage>
        <taxon>Eukaryota</taxon>
        <taxon>Metazoa</taxon>
        <taxon>Chordata</taxon>
        <taxon>Craniata</taxon>
        <taxon>Vertebrata</taxon>
        <taxon>Euteleostomi</taxon>
        <taxon>Mammalia</taxon>
        <taxon>Eutheria</taxon>
        <taxon>Euarchontoglires</taxon>
        <taxon>Primates</taxon>
        <taxon>Haplorrhini</taxon>
        <taxon>Catarrhini</taxon>
        <taxon>Cercopithecidae</taxon>
        <taxon>Cercopithecinae</taxon>
        <taxon>Macaca</taxon>
    </lineage>
</organism>
<protein>
    <submittedName>
        <fullName evidence="1">Macaca fascicularis brain cDNA clone: QmoA-10034, similar to human EGF, latrophilin and seven transmembrane domaincontaining 1 (ELTD1), mRNA, RefSeq: XM_371262.1</fullName>
    </submittedName>
</protein>
<proteinExistence type="evidence at transcript level"/>
<reference evidence="1" key="1">
    <citation type="journal article" date="2007" name="PLoS Biol.">
        <title>Rate of evolution in brain-expressed genes in humans and other primates.</title>
        <authorList>
            <person name="Wang H.-Y."/>
            <person name="Chien H.-C."/>
            <person name="Osada N."/>
            <person name="Hashimoto K."/>
            <person name="Sugano S."/>
            <person name="Gojobori T."/>
            <person name="Chou C.-K."/>
            <person name="Tsai S.-F."/>
            <person name="Wu C.-I."/>
            <person name="Shen C.-K.J."/>
        </authorList>
    </citation>
    <scope>NUCLEOTIDE SEQUENCE</scope>
</reference>
<dbReference type="EMBL" id="AB170271">
    <property type="protein sequence ID" value="BAE87334.1"/>
    <property type="molecule type" value="mRNA"/>
</dbReference>
<dbReference type="AlphaFoldDB" id="I7GH37"/>
<evidence type="ECO:0000313" key="1">
    <source>
        <dbReference type="EMBL" id="BAE87334.1"/>
    </source>
</evidence>
<sequence length="36" mass="3866">MLIALTQKEVIIVCVYLASDPAVTKTGLSLMMEPSV</sequence>
<accession>I7GH37</accession>